<organism evidence="2">
    <name type="scientific">Anthurium amnicola</name>
    <dbReference type="NCBI Taxonomy" id="1678845"/>
    <lineage>
        <taxon>Eukaryota</taxon>
        <taxon>Viridiplantae</taxon>
        <taxon>Streptophyta</taxon>
        <taxon>Embryophyta</taxon>
        <taxon>Tracheophyta</taxon>
        <taxon>Spermatophyta</taxon>
        <taxon>Magnoliopsida</taxon>
        <taxon>Liliopsida</taxon>
        <taxon>Araceae</taxon>
        <taxon>Pothoideae</taxon>
        <taxon>Potheae</taxon>
        <taxon>Anthurium</taxon>
    </lineage>
</organism>
<feature type="chain" id="PRO_5008900245" evidence="1">
    <location>
        <begin position="21"/>
        <end position="204"/>
    </location>
</feature>
<dbReference type="PROSITE" id="PS00283">
    <property type="entry name" value="SOYBEAN_KUNITZ"/>
    <property type="match status" value="1"/>
</dbReference>
<dbReference type="EMBL" id="GDJX01013598">
    <property type="protein sequence ID" value="JAT54338.1"/>
    <property type="molecule type" value="Transcribed_RNA"/>
</dbReference>
<evidence type="ECO:0000313" key="2">
    <source>
        <dbReference type="EMBL" id="JAT54338.1"/>
    </source>
</evidence>
<accession>A0A1D1YI62</accession>
<dbReference type="AlphaFoldDB" id="A0A1D1YI62"/>
<dbReference type="InterPro" id="IPR011065">
    <property type="entry name" value="Kunitz_inhibitor_STI-like_sf"/>
</dbReference>
<name>A0A1D1YI62_9ARAE</name>
<evidence type="ECO:0000256" key="1">
    <source>
        <dbReference type="SAM" id="SignalP"/>
    </source>
</evidence>
<protein>
    <submittedName>
        <fullName evidence="2">Miraculin</fullName>
    </submittedName>
</protein>
<reference evidence="2" key="1">
    <citation type="submission" date="2015-07" db="EMBL/GenBank/DDBJ databases">
        <title>Transcriptome Assembly of Anthurium amnicola.</title>
        <authorList>
            <person name="Suzuki J."/>
        </authorList>
    </citation>
    <scope>NUCLEOTIDE SEQUENCE</scope>
</reference>
<dbReference type="SMART" id="SM00452">
    <property type="entry name" value="STI"/>
    <property type="match status" value="1"/>
</dbReference>
<gene>
    <name evidence="2" type="primary">MIRA_2</name>
    <name evidence="2" type="ORF">g.12674</name>
</gene>
<dbReference type="Pfam" id="PF00197">
    <property type="entry name" value="Kunitz_legume"/>
    <property type="match status" value="1"/>
</dbReference>
<dbReference type="Gene3D" id="2.80.10.50">
    <property type="match status" value="1"/>
</dbReference>
<dbReference type="PANTHER" id="PTHR33107:SF5">
    <property type="entry name" value="KUNITZ TRYPSIN INHIBITOR 5"/>
    <property type="match status" value="1"/>
</dbReference>
<keyword evidence="1" id="KW-0732">Signal</keyword>
<proteinExistence type="predicted"/>
<dbReference type="PANTHER" id="PTHR33107">
    <property type="entry name" value="KUNITZ TRYPSIN INHIBITOR 2"/>
    <property type="match status" value="1"/>
</dbReference>
<dbReference type="InterPro" id="IPR002160">
    <property type="entry name" value="Prot_inh_Kunz-lg"/>
</dbReference>
<sequence length="204" mass="21676">MKPFLPLTLLSSLLFLSTFAAPADPVLDSDGNELRPGVEYYVLPSPGTGGGLTLAGRNGSTCPLYVAKETSEVSPGLPVAFFPLDEGEDTVRLTTDANVVFSASTVCVQSTAWRLGGPDGPTGRSYVTTGGVVRNPGRETLSNWFMVEKVGDESSSYKLVFCPQPEVCRDCGRPRCGDLGFFAEDGRAWVGFGGSPFSVMFKKA</sequence>
<dbReference type="SUPFAM" id="SSF50386">
    <property type="entry name" value="STI-like"/>
    <property type="match status" value="1"/>
</dbReference>
<dbReference type="PRINTS" id="PR00291">
    <property type="entry name" value="KUNITZINHBTR"/>
</dbReference>
<feature type="signal peptide" evidence="1">
    <location>
        <begin position="1"/>
        <end position="20"/>
    </location>
</feature>
<dbReference type="GO" id="GO:0004866">
    <property type="term" value="F:endopeptidase inhibitor activity"/>
    <property type="evidence" value="ECO:0007669"/>
    <property type="project" value="InterPro"/>
</dbReference>